<sequence>MDSGKLWRLGEKENIHASGYVANLPEAREQNTDTDDIAPSLDDDVSSENSSDSSVSIVDASTDQDSQVADVQSNHEEESEQDTETTDVAQRSAENGRTISLRNNMVNENSTESIVSVNEVPSGKDSRAAEIDYFRMLGCVDDSDSDYDPIELSEDMIDFQDFLRKNDDVEIITYMESKLAIPDDYPFTSVSGLNVLVAPQGKTPRCGNVNFKCAEGNHEAGKYPCDDMWNKVKTLLTEDSIPEVQTSLQDLMETSNWQVSPIHGILEVLAFVKVMRTNPLPNIKGPICPICELPVSYFGKNSETKTACRCCRLRAMIKIQHTNQRFPFLGNDDWRDAKTLVCLCARQSGTESLSSKNHFRDLLISFEQSESTRGPLRHCNRPGFGTPIEFIGKFKAHAAAASKISSRGNYKSLSSW</sequence>
<protein>
    <submittedName>
        <fullName evidence="2">Uncharacterized protein</fullName>
    </submittedName>
</protein>
<organism evidence="2 3">
    <name type="scientific">Daphnia pulex</name>
    <name type="common">Water flea</name>
    <dbReference type="NCBI Taxonomy" id="6669"/>
    <lineage>
        <taxon>Eukaryota</taxon>
        <taxon>Metazoa</taxon>
        <taxon>Ecdysozoa</taxon>
        <taxon>Arthropoda</taxon>
        <taxon>Crustacea</taxon>
        <taxon>Branchiopoda</taxon>
        <taxon>Diplostraca</taxon>
        <taxon>Cladocera</taxon>
        <taxon>Anomopoda</taxon>
        <taxon>Daphniidae</taxon>
        <taxon>Daphnia</taxon>
    </lineage>
</organism>
<accession>E9HSV3</accession>
<feature type="region of interest" description="Disordered" evidence="1">
    <location>
        <begin position="1"/>
        <end position="105"/>
    </location>
</feature>
<gene>
    <name evidence="2" type="ORF">DAPPUDRAFT_117493</name>
</gene>
<reference evidence="2 3" key="1">
    <citation type="journal article" date="2011" name="Science">
        <title>The ecoresponsive genome of Daphnia pulex.</title>
        <authorList>
            <person name="Colbourne J.K."/>
            <person name="Pfrender M.E."/>
            <person name="Gilbert D."/>
            <person name="Thomas W.K."/>
            <person name="Tucker A."/>
            <person name="Oakley T.H."/>
            <person name="Tokishita S."/>
            <person name="Aerts A."/>
            <person name="Arnold G.J."/>
            <person name="Basu M.K."/>
            <person name="Bauer D.J."/>
            <person name="Caceres C.E."/>
            <person name="Carmel L."/>
            <person name="Casola C."/>
            <person name="Choi J.H."/>
            <person name="Detter J.C."/>
            <person name="Dong Q."/>
            <person name="Dusheyko S."/>
            <person name="Eads B.D."/>
            <person name="Frohlich T."/>
            <person name="Geiler-Samerotte K.A."/>
            <person name="Gerlach D."/>
            <person name="Hatcher P."/>
            <person name="Jogdeo S."/>
            <person name="Krijgsveld J."/>
            <person name="Kriventseva E.V."/>
            <person name="Kultz D."/>
            <person name="Laforsch C."/>
            <person name="Lindquist E."/>
            <person name="Lopez J."/>
            <person name="Manak J.R."/>
            <person name="Muller J."/>
            <person name="Pangilinan J."/>
            <person name="Patwardhan R.P."/>
            <person name="Pitluck S."/>
            <person name="Pritham E.J."/>
            <person name="Rechtsteiner A."/>
            <person name="Rho M."/>
            <person name="Rogozin I.B."/>
            <person name="Sakarya O."/>
            <person name="Salamov A."/>
            <person name="Schaack S."/>
            <person name="Shapiro H."/>
            <person name="Shiga Y."/>
            <person name="Skalitzky C."/>
            <person name="Smith Z."/>
            <person name="Souvorov A."/>
            <person name="Sung W."/>
            <person name="Tang Z."/>
            <person name="Tsuchiya D."/>
            <person name="Tu H."/>
            <person name="Vos H."/>
            <person name="Wang M."/>
            <person name="Wolf Y.I."/>
            <person name="Yamagata H."/>
            <person name="Yamada T."/>
            <person name="Ye Y."/>
            <person name="Shaw J.R."/>
            <person name="Andrews J."/>
            <person name="Crease T.J."/>
            <person name="Tang H."/>
            <person name="Lucas S.M."/>
            <person name="Robertson H.M."/>
            <person name="Bork P."/>
            <person name="Koonin E.V."/>
            <person name="Zdobnov E.M."/>
            <person name="Grigoriev I.V."/>
            <person name="Lynch M."/>
            <person name="Boore J.L."/>
        </authorList>
    </citation>
    <scope>NUCLEOTIDE SEQUENCE [LARGE SCALE GENOMIC DNA]</scope>
</reference>
<dbReference type="InParanoid" id="E9HSV3"/>
<dbReference type="HOGENOM" id="CLU_661002_0_0_1"/>
<feature type="compositionally biased region" description="Acidic residues" evidence="1">
    <location>
        <begin position="32"/>
        <end position="46"/>
    </location>
</feature>
<evidence type="ECO:0000313" key="2">
    <source>
        <dbReference type="EMBL" id="EFX65182.1"/>
    </source>
</evidence>
<dbReference type="PANTHER" id="PTHR48456">
    <property type="match status" value="1"/>
</dbReference>
<dbReference type="EMBL" id="GL732758">
    <property type="protein sequence ID" value="EFX65182.1"/>
    <property type="molecule type" value="Genomic_DNA"/>
</dbReference>
<evidence type="ECO:0000313" key="3">
    <source>
        <dbReference type="Proteomes" id="UP000000305"/>
    </source>
</evidence>
<dbReference type="Proteomes" id="UP000000305">
    <property type="component" value="Unassembled WGS sequence"/>
</dbReference>
<keyword evidence="3" id="KW-1185">Reference proteome</keyword>
<dbReference type="AlphaFoldDB" id="E9HSV3"/>
<evidence type="ECO:0000256" key="1">
    <source>
        <dbReference type="SAM" id="MobiDB-lite"/>
    </source>
</evidence>
<dbReference type="KEGG" id="dpx:DAPPUDRAFT_117493"/>
<feature type="compositionally biased region" description="Low complexity" evidence="1">
    <location>
        <begin position="47"/>
        <end position="63"/>
    </location>
</feature>
<feature type="compositionally biased region" description="Polar residues" evidence="1">
    <location>
        <begin position="88"/>
        <end position="105"/>
    </location>
</feature>
<name>E9HSV3_DAPPU</name>
<proteinExistence type="predicted"/>
<dbReference type="PANTHER" id="PTHR48456:SF1">
    <property type="match status" value="1"/>
</dbReference>